<dbReference type="EMBL" id="CZPT02000171">
    <property type="protein sequence ID" value="SCU64880.1"/>
    <property type="molecule type" value="Genomic_DNA"/>
</dbReference>
<dbReference type="GeneID" id="92382911"/>
<sequence length="390" mass="42242">MSNGGVTAFPPEGPSLYGRKPGGSFYATLFSSGISAGFRFPEAPRHTSQLLVFLSNSINVAGAAVIGMEEMILKSVRDVLQVYNELGGDGTGTAPCLHQISLENLRSLADCFAHRPLLGPRAIGALLRMAVLVVKYAPLDALCDEGCNILNCLLQLLSCLPRSTVENEPLSILRVTRITIRNVMRRIGPCIAGTDGETFQGRICAGASVTDEALERDIIPWMEKHLLPLHIVTGDAARVELREDRHLALALLSYLPLNSAASSHRVALRLALLYLAETVSALLKVDAAVGGVEGTEREQACMFLRQANINFSSYSSVNVNLQTDEDAVGGCCITDGPPVPAAAVEDFLLAQEAAYRRDFTQLERCINREHDLRVTLERCIDEAKLRSGLQ</sequence>
<evidence type="ECO:0000313" key="1">
    <source>
        <dbReference type="EMBL" id="SCU64880.1"/>
    </source>
</evidence>
<evidence type="ECO:0000313" key="2">
    <source>
        <dbReference type="Proteomes" id="UP000195570"/>
    </source>
</evidence>
<dbReference type="AlphaFoldDB" id="A0A1G4HZR9"/>
<dbReference type="VEuPathDB" id="TriTrypDB:TEOVI_000897700"/>
<dbReference type="Proteomes" id="UP000195570">
    <property type="component" value="Unassembled WGS sequence"/>
</dbReference>
<protein>
    <submittedName>
        <fullName evidence="1">Uncharacterized protein</fullName>
    </submittedName>
</protein>
<keyword evidence="2" id="KW-1185">Reference proteome</keyword>
<name>A0A1G4HZR9_TRYEQ</name>
<dbReference type="RefSeq" id="XP_067076575.1">
    <property type="nucleotide sequence ID" value="XM_067220474.1"/>
</dbReference>
<comment type="caution">
    <text evidence="1">The sequence shown here is derived from an EMBL/GenBank/DDBJ whole genome shotgun (WGS) entry which is preliminary data.</text>
</comment>
<accession>A0A1G4HZR9</accession>
<proteinExistence type="predicted"/>
<organism evidence="1 2">
    <name type="scientific">Trypanosoma equiperdum</name>
    <dbReference type="NCBI Taxonomy" id="5694"/>
    <lineage>
        <taxon>Eukaryota</taxon>
        <taxon>Discoba</taxon>
        <taxon>Euglenozoa</taxon>
        <taxon>Kinetoplastea</taxon>
        <taxon>Metakinetoplastina</taxon>
        <taxon>Trypanosomatida</taxon>
        <taxon>Trypanosomatidae</taxon>
        <taxon>Trypanosoma</taxon>
    </lineage>
</organism>
<gene>
    <name evidence="1" type="ORF">TEOVI_000897700</name>
</gene>
<reference evidence="1" key="1">
    <citation type="submission" date="2016-09" db="EMBL/GenBank/DDBJ databases">
        <authorList>
            <person name="Hebert L."/>
            <person name="Moumen B."/>
        </authorList>
    </citation>
    <scope>NUCLEOTIDE SEQUENCE [LARGE SCALE GENOMIC DNA]</scope>
    <source>
        <strain evidence="1">OVI</strain>
    </source>
</reference>